<dbReference type="Gene3D" id="1.10.10.10">
    <property type="entry name" value="Winged helix-like DNA-binding domain superfamily/Winged helix DNA-binding domain"/>
    <property type="match status" value="1"/>
</dbReference>
<dbReference type="InterPro" id="IPR036388">
    <property type="entry name" value="WH-like_DNA-bd_sf"/>
</dbReference>
<proteinExistence type="predicted"/>
<name>A0A9D0ZCP3_9FIRM</name>
<dbReference type="PANTHER" id="PTHR33164">
    <property type="entry name" value="TRANSCRIPTIONAL REGULATOR, MARR FAMILY"/>
    <property type="match status" value="1"/>
</dbReference>
<protein>
    <submittedName>
        <fullName evidence="2">Winged helix DNA-binding protein</fullName>
    </submittedName>
</protein>
<keyword evidence="2" id="KW-0238">DNA-binding</keyword>
<dbReference type="PROSITE" id="PS50995">
    <property type="entry name" value="HTH_MARR_2"/>
    <property type="match status" value="1"/>
</dbReference>
<sequence length="154" mass="17386">MLQESFLRVYEKLKSEFCRQVFALVRERRGSLSAMEAFSLEVIRQLGRPTVSQFAAFLNISQSNATYKVANLIHKGYLEKENSGADRREYYLVLTPKYYGYVGTLERDMCEAVRRVEERHSPSEVSELSALLDEIVDNIGSAPAAPGDGVQNQA</sequence>
<gene>
    <name evidence="2" type="ORF">IAB77_00105</name>
</gene>
<organism evidence="2 3">
    <name type="scientific">Candidatus Scatomorpha intestinavium</name>
    <dbReference type="NCBI Taxonomy" id="2840922"/>
    <lineage>
        <taxon>Bacteria</taxon>
        <taxon>Bacillati</taxon>
        <taxon>Bacillota</taxon>
        <taxon>Clostridia</taxon>
        <taxon>Eubacteriales</taxon>
        <taxon>Candidatus Scatomorpha</taxon>
    </lineage>
</organism>
<dbReference type="GO" id="GO:0003677">
    <property type="term" value="F:DNA binding"/>
    <property type="evidence" value="ECO:0007669"/>
    <property type="project" value="UniProtKB-KW"/>
</dbReference>
<dbReference type="SMART" id="SM00347">
    <property type="entry name" value="HTH_MARR"/>
    <property type="match status" value="1"/>
</dbReference>
<dbReference type="InterPro" id="IPR036390">
    <property type="entry name" value="WH_DNA-bd_sf"/>
</dbReference>
<dbReference type="AlphaFoldDB" id="A0A9D0ZCP3"/>
<dbReference type="EMBL" id="DVGA01000003">
    <property type="protein sequence ID" value="HIQ77642.1"/>
    <property type="molecule type" value="Genomic_DNA"/>
</dbReference>
<dbReference type="Proteomes" id="UP000824262">
    <property type="component" value="Unassembled WGS sequence"/>
</dbReference>
<dbReference type="SUPFAM" id="SSF46785">
    <property type="entry name" value="Winged helix' DNA-binding domain"/>
    <property type="match status" value="1"/>
</dbReference>
<evidence type="ECO:0000313" key="3">
    <source>
        <dbReference type="Proteomes" id="UP000824262"/>
    </source>
</evidence>
<evidence type="ECO:0000313" key="2">
    <source>
        <dbReference type="EMBL" id="HIQ77642.1"/>
    </source>
</evidence>
<dbReference type="InterPro" id="IPR000835">
    <property type="entry name" value="HTH_MarR-typ"/>
</dbReference>
<dbReference type="InterPro" id="IPR039422">
    <property type="entry name" value="MarR/SlyA-like"/>
</dbReference>
<dbReference type="Pfam" id="PF01047">
    <property type="entry name" value="MarR"/>
    <property type="match status" value="1"/>
</dbReference>
<dbReference type="GO" id="GO:0003700">
    <property type="term" value="F:DNA-binding transcription factor activity"/>
    <property type="evidence" value="ECO:0007669"/>
    <property type="project" value="InterPro"/>
</dbReference>
<reference evidence="2" key="2">
    <citation type="journal article" date="2021" name="PeerJ">
        <title>Extensive microbial diversity within the chicken gut microbiome revealed by metagenomics and culture.</title>
        <authorList>
            <person name="Gilroy R."/>
            <person name="Ravi A."/>
            <person name="Getino M."/>
            <person name="Pursley I."/>
            <person name="Horton D.L."/>
            <person name="Alikhan N.F."/>
            <person name="Baker D."/>
            <person name="Gharbi K."/>
            <person name="Hall N."/>
            <person name="Watson M."/>
            <person name="Adriaenssens E.M."/>
            <person name="Foster-Nyarko E."/>
            <person name="Jarju S."/>
            <person name="Secka A."/>
            <person name="Antonio M."/>
            <person name="Oren A."/>
            <person name="Chaudhuri R.R."/>
            <person name="La Ragione R."/>
            <person name="Hildebrand F."/>
            <person name="Pallen M.J."/>
        </authorList>
    </citation>
    <scope>NUCLEOTIDE SEQUENCE</scope>
    <source>
        <strain evidence="2">ChiBcolR7-354</strain>
    </source>
</reference>
<feature type="domain" description="HTH marR-type" evidence="1">
    <location>
        <begin position="1"/>
        <end position="137"/>
    </location>
</feature>
<reference evidence="2" key="1">
    <citation type="submission" date="2020-10" db="EMBL/GenBank/DDBJ databases">
        <authorList>
            <person name="Gilroy R."/>
        </authorList>
    </citation>
    <scope>NUCLEOTIDE SEQUENCE</scope>
    <source>
        <strain evidence="2">ChiBcolR7-354</strain>
    </source>
</reference>
<accession>A0A9D0ZCP3</accession>
<dbReference type="PANTHER" id="PTHR33164:SF43">
    <property type="entry name" value="HTH-TYPE TRANSCRIPTIONAL REPRESSOR YETL"/>
    <property type="match status" value="1"/>
</dbReference>
<comment type="caution">
    <text evidence="2">The sequence shown here is derived from an EMBL/GenBank/DDBJ whole genome shotgun (WGS) entry which is preliminary data.</text>
</comment>
<dbReference type="GO" id="GO:0006950">
    <property type="term" value="P:response to stress"/>
    <property type="evidence" value="ECO:0007669"/>
    <property type="project" value="TreeGrafter"/>
</dbReference>
<evidence type="ECO:0000259" key="1">
    <source>
        <dbReference type="PROSITE" id="PS50995"/>
    </source>
</evidence>